<reference evidence="1" key="1">
    <citation type="journal article" date="2014" name="Front. Microbiol.">
        <title>High frequency of phylogenetically diverse reductive dehalogenase-homologous genes in deep subseafloor sedimentary metagenomes.</title>
        <authorList>
            <person name="Kawai M."/>
            <person name="Futagami T."/>
            <person name="Toyoda A."/>
            <person name="Takaki Y."/>
            <person name="Nishi S."/>
            <person name="Hori S."/>
            <person name="Arai W."/>
            <person name="Tsubouchi T."/>
            <person name="Morono Y."/>
            <person name="Uchiyama I."/>
            <person name="Ito T."/>
            <person name="Fujiyama A."/>
            <person name="Inagaki F."/>
            <person name="Takami H."/>
        </authorList>
    </citation>
    <scope>NUCLEOTIDE SEQUENCE</scope>
    <source>
        <strain evidence="1">Expedition CK06-06</strain>
    </source>
</reference>
<dbReference type="SUPFAM" id="SSF51905">
    <property type="entry name" value="FAD/NAD(P)-binding domain"/>
    <property type="match status" value="1"/>
</dbReference>
<organism evidence="1">
    <name type="scientific">marine sediment metagenome</name>
    <dbReference type="NCBI Taxonomy" id="412755"/>
    <lineage>
        <taxon>unclassified sequences</taxon>
        <taxon>metagenomes</taxon>
        <taxon>ecological metagenomes</taxon>
    </lineage>
</organism>
<evidence type="ECO:0000313" key="1">
    <source>
        <dbReference type="EMBL" id="GAG78636.1"/>
    </source>
</evidence>
<dbReference type="EMBL" id="BART01014933">
    <property type="protein sequence ID" value="GAG78636.1"/>
    <property type="molecule type" value="Genomic_DNA"/>
</dbReference>
<feature type="non-terminal residue" evidence="1">
    <location>
        <position position="75"/>
    </location>
</feature>
<sequence length="75" mass="8255">ALVIGGGVAGMSAALNLSRQGFQTYLIEKEDKLGGRLNSLYKLFPHQLDASGFFSLIIKAFFKAVMQQTLEQYGR</sequence>
<name>X1C2M3_9ZZZZ</name>
<gene>
    <name evidence="1" type="ORF">S01H4_29329</name>
</gene>
<dbReference type="InterPro" id="IPR036188">
    <property type="entry name" value="FAD/NAD-bd_sf"/>
</dbReference>
<comment type="caution">
    <text evidence="1">The sequence shown here is derived from an EMBL/GenBank/DDBJ whole genome shotgun (WGS) entry which is preliminary data.</text>
</comment>
<dbReference type="AlphaFoldDB" id="X1C2M3"/>
<dbReference type="Pfam" id="PF12831">
    <property type="entry name" value="FAD_oxidored"/>
    <property type="match status" value="1"/>
</dbReference>
<protein>
    <recommendedName>
        <fullName evidence="2">FAD dependent oxidoreductase domain-containing protein</fullName>
    </recommendedName>
</protein>
<evidence type="ECO:0008006" key="2">
    <source>
        <dbReference type="Google" id="ProtNLM"/>
    </source>
</evidence>
<proteinExistence type="predicted"/>
<dbReference type="Gene3D" id="3.40.50.720">
    <property type="entry name" value="NAD(P)-binding Rossmann-like Domain"/>
    <property type="match status" value="1"/>
</dbReference>
<accession>X1C2M3</accession>
<feature type="non-terminal residue" evidence="1">
    <location>
        <position position="1"/>
    </location>
</feature>